<dbReference type="EnsemblPlants" id="OPUNC07G00740.1">
    <property type="protein sequence ID" value="OPUNC07G00740.1"/>
    <property type="gene ID" value="OPUNC07G00740"/>
</dbReference>
<dbReference type="HOGENOM" id="CLU_2964997_0_0_1"/>
<reference evidence="1" key="1">
    <citation type="submission" date="2015-04" db="UniProtKB">
        <authorList>
            <consortium name="EnsemblPlants"/>
        </authorList>
    </citation>
    <scope>IDENTIFICATION</scope>
</reference>
<dbReference type="AlphaFoldDB" id="A0A0E0LG97"/>
<keyword evidence="2" id="KW-1185">Reference proteome</keyword>
<sequence length="59" mass="6488">MAAEMLQFKVVEIRTAVRLPVVPAPRLLHDAPLVDSHHLNFLLLAEIAPLWSSSTVGES</sequence>
<evidence type="ECO:0000313" key="1">
    <source>
        <dbReference type="EnsemblPlants" id="OPUNC07G00740.1"/>
    </source>
</evidence>
<evidence type="ECO:0000313" key="2">
    <source>
        <dbReference type="Proteomes" id="UP000026962"/>
    </source>
</evidence>
<accession>A0A0E0LG97</accession>
<proteinExistence type="predicted"/>
<dbReference type="Proteomes" id="UP000026962">
    <property type="component" value="Chromosome 7"/>
</dbReference>
<organism evidence="1">
    <name type="scientific">Oryza punctata</name>
    <name type="common">Red rice</name>
    <dbReference type="NCBI Taxonomy" id="4537"/>
    <lineage>
        <taxon>Eukaryota</taxon>
        <taxon>Viridiplantae</taxon>
        <taxon>Streptophyta</taxon>
        <taxon>Embryophyta</taxon>
        <taxon>Tracheophyta</taxon>
        <taxon>Spermatophyta</taxon>
        <taxon>Magnoliopsida</taxon>
        <taxon>Liliopsida</taxon>
        <taxon>Poales</taxon>
        <taxon>Poaceae</taxon>
        <taxon>BOP clade</taxon>
        <taxon>Oryzoideae</taxon>
        <taxon>Oryzeae</taxon>
        <taxon>Oryzinae</taxon>
        <taxon>Oryza</taxon>
    </lineage>
</organism>
<name>A0A0E0LG97_ORYPU</name>
<reference evidence="1" key="2">
    <citation type="submission" date="2018-05" db="EMBL/GenBank/DDBJ databases">
        <title>OpunRS2 (Oryza punctata Reference Sequence Version 2).</title>
        <authorList>
            <person name="Zhang J."/>
            <person name="Kudrna D."/>
            <person name="Lee S."/>
            <person name="Talag J."/>
            <person name="Welchert J."/>
            <person name="Wing R.A."/>
        </authorList>
    </citation>
    <scope>NUCLEOTIDE SEQUENCE [LARGE SCALE GENOMIC DNA]</scope>
</reference>
<protein>
    <submittedName>
        <fullName evidence="1">Uncharacterized protein</fullName>
    </submittedName>
</protein>
<dbReference type="Gramene" id="OPUNC07G00740.1">
    <property type="protein sequence ID" value="OPUNC07G00740.1"/>
    <property type="gene ID" value="OPUNC07G00740"/>
</dbReference>